<proteinExistence type="predicted"/>
<sequence length="73" mass="8073">MPKVTTLYTLDEKAQVRFKRANTALWQAYSIMDLVVNGTDLSNDDMPTLLSALQGAVELMSNGLNDLPEVDND</sequence>
<dbReference type="Proteomes" id="UP001206350">
    <property type="component" value="Unassembled WGS sequence"/>
</dbReference>
<gene>
    <name evidence="1" type="ORF">MUU45_001498</name>
</gene>
<reference evidence="1 2" key="1">
    <citation type="journal article" date="2022" name="Microbiol. Spectr.">
        <title>Microbiota of the Pregnant Mouse: Characterization of the Bacterial Communities in the Oral Cavity, Lung, Intestine, and Vagina through Culture and DNA Sequencing.</title>
        <authorList>
            <person name="Greenberg J.M."/>
            <person name="Romero R."/>
            <person name="Winters A.D."/>
            <person name="Galaz J."/>
            <person name="Garcia-Flores V."/>
            <person name="Arenas-Hernandez M."/>
            <person name="Panzer J."/>
            <person name="Shaffer Z."/>
            <person name="Kracht D.J."/>
            <person name="Gomez-Lopez N."/>
            <person name="Theis K.R."/>
        </authorList>
    </citation>
    <scope>NUCLEOTIDE SEQUENCE [LARGE SCALE GENOMIC DNA]</scope>
    <source>
        <strain evidence="1 2">MAC-C1-H1</strain>
    </source>
</reference>
<name>A0AAW5LFL8_9PAST</name>
<evidence type="ECO:0000313" key="2">
    <source>
        <dbReference type="Proteomes" id="UP001206350"/>
    </source>
</evidence>
<evidence type="ECO:0000313" key="1">
    <source>
        <dbReference type="EMBL" id="MCQ9121941.1"/>
    </source>
</evidence>
<accession>A0AAW5LFL8</accession>
<dbReference type="AlphaFoldDB" id="A0AAW5LFL8"/>
<protein>
    <submittedName>
        <fullName evidence="1">Uncharacterized protein</fullName>
    </submittedName>
</protein>
<comment type="caution">
    <text evidence="1">The sequence shown here is derived from an EMBL/GenBank/DDBJ whole genome shotgun (WGS) entry which is preliminary data.</text>
</comment>
<keyword evidence="2" id="KW-1185">Reference proteome</keyword>
<dbReference type="RefSeq" id="WP_077664868.1">
    <property type="nucleotide sequence ID" value="NZ_JALJCU010000025.1"/>
</dbReference>
<organism evidence="1 2">
    <name type="scientific">Rodentibacter pneumotropicus</name>
    <dbReference type="NCBI Taxonomy" id="758"/>
    <lineage>
        <taxon>Bacteria</taxon>
        <taxon>Pseudomonadati</taxon>
        <taxon>Pseudomonadota</taxon>
        <taxon>Gammaproteobacteria</taxon>
        <taxon>Pasteurellales</taxon>
        <taxon>Pasteurellaceae</taxon>
        <taxon>Rodentibacter</taxon>
    </lineage>
</organism>
<dbReference type="EMBL" id="JALJCU010000025">
    <property type="protein sequence ID" value="MCQ9121941.1"/>
    <property type="molecule type" value="Genomic_DNA"/>
</dbReference>